<keyword evidence="2" id="KW-1185">Reference proteome</keyword>
<reference evidence="1 2" key="1">
    <citation type="submission" date="2012-08" db="EMBL/GenBank/DDBJ databases">
        <title>Oryza genome evolution.</title>
        <authorList>
            <person name="Wing R.A."/>
        </authorList>
    </citation>
    <scope>NUCLEOTIDE SEQUENCE</scope>
</reference>
<dbReference type="Proteomes" id="UP000032180">
    <property type="component" value="Chromosome 1"/>
</dbReference>
<organism evidence="1 2">
    <name type="scientific">Leersia perrieri</name>
    <dbReference type="NCBI Taxonomy" id="77586"/>
    <lineage>
        <taxon>Eukaryota</taxon>
        <taxon>Viridiplantae</taxon>
        <taxon>Streptophyta</taxon>
        <taxon>Embryophyta</taxon>
        <taxon>Tracheophyta</taxon>
        <taxon>Spermatophyta</taxon>
        <taxon>Magnoliopsida</taxon>
        <taxon>Liliopsida</taxon>
        <taxon>Poales</taxon>
        <taxon>Poaceae</taxon>
        <taxon>BOP clade</taxon>
        <taxon>Oryzoideae</taxon>
        <taxon>Oryzeae</taxon>
        <taxon>Oryzinae</taxon>
        <taxon>Leersia</taxon>
    </lineage>
</organism>
<proteinExistence type="predicted"/>
<dbReference type="EnsemblPlants" id="LPERR01G19040.1">
    <property type="protein sequence ID" value="LPERR01G19040.1"/>
    <property type="gene ID" value="LPERR01G19040"/>
</dbReference>
<dbReference type="Gramene" id="LPERR01G19040.1">
    <property type="protein sequence ID" value="LPERR01G19040.1"/>
    <property type="gene ID" value="LPERR01G19040"/>
</dbReference>
<evidence type="ECO:0000313" key="1">
    <source>
        <dbReference type="EnsemblPlants" id="LPERR01G19040.1"/>
    </source>
</evidence>
<evidence type="ECO:0000313" key="2">
    <source>
        <dbReference type="Proteomes" id="UP000032180"/>
    </source>
</evidence>
<dbReference type="HOGENOM" id="CLU_2472298_0_0_1"/>
<sequence>MAAWHRLHVSAKLQLAALLAGVLLLRCRSLRVRHRCRRAFQRWVGRATPRLGCCWSSSFPVAAPTVRDSGRLSRRVVVARARSKGGWF</sequence>
<reference evidence="2" key="2">
    <citation type="submission" date="2013-12" db="EMBL/GenBank/DDBJ databases">
        <authorList>
            <person name="Yu Y."/>
            <person name="Lee S."/>
            <person name="de Baynast K."/>
            <person name="Wissotski M."/>
            <person name="Liu L."/>
            <person name="Talag J."/>
            <person name="Goicoechea J."/>
            <person name="Angelova A."/>
            <person name="Jetty R."/>
            <person name="Kudrna D."/>
            <person name="Golser W."/>
            <person name="Rivera L."/>
            <person name="Zhang J."/>
            <person name="Wing R."/>
        </authorList>
    </citation>
    <scope>NUCLEOTIDE SEQUENCE</scope>
</reference>
<dbReference type="AlphaFoldDB" id="A0A0D9V2R9"/>
<accession>A0A0D9V2R9</accession>
<name>A0A0D9V2R9_9ORYZ</name>
<protein>
    <submittedName>
        <fullName evidence="1">Uncharacterized protein</fullName>
    </submittedName>
</protein>
<reference evidence="1" key="3">
    <citation type="submission" date="2015-04" db="UniProtKB">
        <authorList>
            <consortium name="EnsemblPlants"/>
        </authorList>
    </citation>
    <scope>IDENTIFICATION</scope>
</reference>